<dbReference type="SUPFAM" id="SSF52096">
    <property type="entry name" value="ClpP/crotonase"/>
    <property type="match status" value="1"/>
</dbReference>
<evidence type="ECO:0000256" key="2">
    <source>
        <dbReference type="ARBA" id="ARBA00008524"/>
    </source>
</evidence>
<reference evidence="8 9" key="1">
    <citation type="submission" date="2018-11" db="EMBL/GenBank/DDBJ databases">
        <title>Bradyrhizobium sp. nov., isolated from effective nodules of peanut in China.</title>
        <authorList>
            <person name="Li Y."/>
        </authorList>
    </citation>
    <scope>NUCLEOTIDE SEQUENCE [LARGE SCALE GENOMIC DNA]</scope>
    <source>
        <strain evidence="8 9">CCBAU 51770</strain>
    </source>
</reference>
<dbReference type="GO" id="GO:0006508">
    <property type="term" value="P:proteolysis"/>
    <property type="evidence" value="ECO:0007669"/>
    <property type="project" value="UniProtKB-KW"/>
</dbReference>
<evidence type="ECO:0000256" key="1">
    <source>
        <dbReference type="ARBA" id="ARBA00004496"/>
    </source>
</evidence>
<protein>
    <submittedName>
        <fullName evidence="8">PDZ domain-containing protein</fullName>
    </submittedName>
</protein>
<dbReference type="SUPFAM" id="SSF50156">
    <property type="entry name" value="PDZ domain-like"/>
    <property type="match status" value="1"/>
</dbReference>
<dbReference type="EMBL" id="RKMK01000092">
    <property type="protein sequence ID" value="RXG83835.1"/>
    <property type="molecule type" value="Genomic_DNA"/>
</dbReference>
<keyword evidence="4" id="KW-0645">Protease</keyword>
<proteinExistence type="inferred from homology"/>
<dbReference type="Pfam" id="PF17820">
    <property type="entry name" value="PDZ_6"/>
    <property type="match status" value="1"/>
</dbReference>
<dbReference type="GO" id="GO:0008236">
    <property type="term" value="F:serine-type peptidase activity"/>
    <property type="evidence" value="ECO:0007669"/>
    <property type="project" value="UniProtKB-KW"/>
</dbReference>
<evidence type="ECO:0000313" key="8">
    <source>
        <dbReference type="EMBL" id="RXG83835.1"/>
    </source>
</evidence>
<evidence type="ECO:0000256" key="3">
    <source>
        <dbReference type="ARBA" id="ARBA00022490"/>
    </source>
</evidence>
<dbReference type="GO" id="GO:0005737">
    <property type="term" value="C:cytoplasm"/>
    <property type="evidence" value="ECO:0007669"/>
    <property type="project" value="UniProtKB-SubCell"/>
</dbReference>
<dbReference type="InterPro" id="IPR001478">
    <property type="entry name" value="PDZ"/>
</dbReference>
<dbReference type="InterPro" id="IPR029045">
    <property type="entry name" value="ClpP/crotonase-like_dom_sf"/>
</dbReference>
<dbReference type="InterPro" id="IPR028204">
    <property type="entry name" value="Tricorn_C1"/>
</dbReference>
<dbReference type="Gene3D" id="3.90.226.10">
    <property type="entry name" value="2-enoyl-CoA Hydratase, Chain A, domain 1"/>
    <property type="match status" value="1"/>
</dbReference>
<comment type="caution">
    <text evidence="8">The sequence shown here is derived from an EMBL/GenBank/DDBJ whole genome shotgun (WGS) entry which is preliminary data.</text>
</comment>
<gene>
    <name evidence="8" type="ORF">EAS61_40815</name>
</gene>
<dbReference type="InterPro" id="IPR012393">
    <property type="entry name" value="Tricorn_protease"/>
</dbReference>
<dbReference type="PROSITE" id="PS50106">
    <property type="entry name" value="PDZ"/>
    <property type="match status" value="1"/>
</dbReference>
<evidence type="ECO:0000256" key="6">
    <source>
        <dbReference type="ARBA" id="ARBA00022825"/>
    </source>
</evidence>
<dbReference type="SMART" id="SM00245">
    <property type="entry name" value="TSPc"/>
    <property type="match status" value="1"/>
</dbReference>
<keyword evidence="6" id="KW-0720">Serine protease</keyword>
<dbReference type="AlphaFoldDB" id="A0A4Q0Q537"/>
<evidence type="ECO:0000259" key="7">
    <source>
        <dbReference type="PROSITE" id="PS50106"/>
    </source>
</evidence>
<dbReference type="PANTHER" id="PTHR43253:SF1">
    <property type="entry name" value="TRICORN PROTEASE HOMOLOG 2-RELATED"/>
    <property type="match status" value="1"/>
</dbReference>
<organism evidence="8 9">
    <name type="scientific">Bradyrhizobium zhanjiangense</name>
    <dbReference type="NCBI Taxonomy" id="1325107"/>
    <lineage>
        <taxon>Bacteria</taxon>
        <taxon>Pseudomonadati</taxon>
        <taxon>Pseudomonadota</taxon>
        <taxon>Alphaproteobacteria</taxon>
        <taxon>Hyphomicrobiales</taxon>
        <taxon>Nitrobacteraceae</taxon>
        <taxon>Bradyrhizobium</taxon>
    </lineage>
</organism>
<dbReference type="Gene3D" id="3.30.750.44">
    <property type="match status" value="1"/>
</dbReference>
<dbReference type="Proteomes" id="UP000290174">
    <property type="component" value="Unassembled WGS sequence"/>
</dbReference>
<comment type="similarity">
    <text evidence="2">Belongs to the peptidase S41B family.</text>
</comment>
<dbReference type="Gene3D" id="2.30.42.10">
    <property type="match status" value="1"/>
</dbReference>
<sequence length="455" mass="49387">MERKHSVTCRDRMAAERAAADAPPRVQMMKEVVDTSPSRRQVLRLAAMVTACAVAAKAPSAAEPLKGEANDTYVPADGVATFESVWQTVRDRFFDPRHSGLDWTAVRERYLSDVQRATSQNSLARVINAMLSELHASHTHFYTPDEPEYYQLADIFVGALRRRGLQRAFPDGRVSYPGIGVISRSEAAGRNTITGVIDGTPAQQAGLRVGDEIIAADGTAFEPVRSFRGKVDKPVILEVQRGAAVLQIAVGPVDLEPTKMFLRGLESSARIIESNGRRIGYVHVWCYAGSIYQRALERLLWQGALKDADALIWDLRDGWGGAQPEYLDLFNARAPTMQVTDRGGTSELVNVKWRKPVAMLINGDTRSGKEVLAYGFKKYRLGELIGTRTEGAVLAATAFLIGGGLLLLAVEDVRVDGERLEGVGVTPTIEVPAGAVSAGSDDLQLSRAVAVLSGT</sequence>
<dbReference type="CDD" id="cd07562">
    <property type="entry name" value="Peptidase_S41_TRI"/>
    <property type="match status" value="1"/>
</dbReference>
<dbReference type="Pfam" id="PF03572">
    <property type="entry name" value="Peptidase_S41"/>
    <property type="match status" value="1"/>
</dbReference>
<dbReference type="InterPro" id="IPR041489">
    <property type="entry name" value="PDZ_6"/>
</dbReference>
<dbReference type="PANTHER" id="PTHR43253">
    <property type="entry name" value="TRICORN PROTEASE HOMOLOG 2-RELATED"/>
    <property type="match status" value="1"/>
</dbReference>
<name>A0A4Q0Q537_9BRAD</name>
<dbReference type="Pfam" id="PF14684">
    <property type="entry name" value="Tricorn_C1"/>
    <property type="match status" value="1"/>
</dbReference>
<evidence type="ECO:0000256" key="4">
    <source>
        <dbReference type="ARBA" id="ARBA00022670"/>
    </source>
</evidence>
<dbReference type="InterPro" id="IPR005151">
    <property type="entry name" value="Tail-specific_protease"/>
</dbReference>
<dbReference type="InterPro" id="IPR036034">
    <property type="entry name" value="PDZ_sf"/>
</dbReference>
<accession>A0A4Q0Q537</accession>
<comment type="subcellular location">
    <subcellularLocation>
        <location evidence="1">Cytoplasm</location>
    </subcellularLocation>
</comment>
<feature type="domain" description="PDZ" evidence="7">
    <location>
        <begin position="178"/>
        <end position="243"/>
    </location>
</feature>
<evidence type="ECO:0000256" key="5">
    <source>
        <dbReference type="ARBA" id="ARBA00022801"/>
    </source>
</evidence>
<evidence type="ECO:0000313" key="9">
    <source>
        <dbReference type="Proteomes" id="UP000290174"/>
    </source>
</evidence>
<keyword evidence="5" id="KW-0378">Hydrolase</keyword>
<dbReference type="SMART" id="SM00228">
    <property type="entry name" value="PDZ"/>
    <property type="match status" value="1"/>
</dbReference>
<keyword evidence="3" id="KW-0963">Cytoplasm</keyword>